<evidence type="ECO:0000313" key="2">
    <source>
        <dbReference type="EMBL" id="WAL58324.1"/>
    </source>
</evidence>
<evidence type="ECO:0000313" key="3">
    <source>
        <dbReference type="Proteomes" id="UP001163152"/>
    </source>
</evidence>
<gene>
    <name evidence="2" type="ORF">OXH18_14130</name>
</gene>
<reference evidence="2" key="1">
    <citation type="submission" date="2022-12" db="EMBL/GenBank/DDBJ databases">
        <title>Polyphasic identification of a Novel Hot-Spring Cyanobacterium Ocullathermofonsia sinensis gen nov. sp. nov. and Genomic Insights on its Adaptations to the Thermal Habitat.</title>
        <authorList>
            <person name="Daroch M."/>
            <person name="Tang J."/>
            <person name="Jiang Y."/>
        </authorList>
    </citation>
    <scope>NUCLEOTIDE SEQUENCE</scope>
    <source>
        <strain evidence="2">PKUAC-SCTA174</strain>
    </source>
</reference>
<dbReference type="PROSITE" id="PS51257">
    <property type="entry name" value="PROKAR_LIPOPROTEIN"/>
    <property type="match status" value="1"/>
</dbReference>
<protein>
    <recommendedName>
        <fullName evidence="4">Pilus assembly protein PilP</fullName>
    </recommendedName>
</protein>
<feature type="chain" id="PRO_5038977354" description="Pilus assembly protein PilP" evidence="1">
    <location>
        <begin position="23"/>
        <end position="258"/>
    </location>
</feature>
<keyword evidence="1" id="KW-0732">Signal</keyword>
<sequence>MIKMRGWLMGLTVSIALTGTLAGCRTNTALNSTETASPGQQVAQDRLSTSIIENTGVRENIDGALNSQPLQLPSMAATTNSPPPLPHLIPSTPSSAQLPQSEIGRVDPFTTVIVPPTVSVQTTSVPATSPPALVAPTSTAAPPIVAPVTAAPMPLPVLQSAPVDINPFPPVLPALPPRRLSEAIEISGVVEVGGKTNVIVQVPDEQTSRYVQVGEYVSDGNVWVKRVEMGVEPVVILEENGEEVTRYVGSASPSLGLL</sequence>
<feature type="signal peptide" evidence="1">
    <location>
        <begin position="1"/>
        <end position="22"/>
    </location>
</feature>
<dbReference type="AlphaFoldDB" id="A0A9E9C5M1"/>
<organism evidence="2 3">
    <name type="scientific">Thermocoleostomius sinensis A174</name>
    <dbReference type="NCBI Taxonomy" id="2016057"/>
    <lineage>
        <taxon>Bacteria</taxon>
        <taxon>Bacillati</taxon>
        <taxon>Cyanobacteriota</taxon>
        <taxon>Cyanophyceae</taxon>
        <taxon>Oculatellales</taxon>
        <taxon>Oculatellaceae</taxon>
        <taxon>Thermocoleostomius</taxon>
    </lineage>
</organism>
<accession>A0A9E9C5M1</accession>
<dbReference type="RefSeq" id="WP_268607734.1">
    <property type="nucleotide sequence ID" value="NZ_CP113797.1"/>
</dbReference>
<name>A0A9E9C5M1_9CYAN</name>
<evidence type="ECO:0000256" key="1">
    <source>
        <dbReference type="SAM" id="SignalP"/>
    </source>
</evidence>
<keyword evidence="3" id="KW-1185">Reference proteome</keyword>
<evidence type="ECO:0008006" key="4">
    <source>
        <dbReference type="Google" id="ProtNLM"/>
    </source>
</evidence>
<dbReference type="Proteomes" id="UP001163152">
    <property type="component" value="Chromosome"/>
</dbReference>
<dbReference type="KEGG" id="tsin:OXH18_14130"/>
<proteinExistence type="predicted"/>
<dbReference type="EMBL" id="CP113797">
    <property type="protein sequence ID" value="WAL58324.1"/>
    <property type="molecule type" value="Genomic_DNA"/>
</dbReference>